<feature type="compositionally biased region" description="Polar residues" evidence="1">
    <location>
        <begin position="490"/>
        <end position="501"/>
    </location>
</feature>
<gene>
    <name evidence="2" type="ORF">ECPE_LOCUS2013</name>
</gene>
<feature type="compositionally biased region" description="Polar residues" evidence="1">
    <location>
        <begin position="353"/>
        <end position="371"/>
    </location>
</feature>
<evidence type="ECO:0000313" key="2">
    <source>
        <dbReference type="EMBL" id="VDP65155.1"/>
    </source>
</evidence>
<reference evidence="4" key="1">
    <citation type="submission" date="2016-06" db="UniProtKB">
        <authorList>
            <consortium name="WormBaseParasite"/>
        </authorList>
    </citation>
    <scope>IDENTIFICATION</scope>
</reference>
<dbReference type="Proteomes" id="UP000272942">
    <property type="component" value="Unassembled WGS sequence"/>
</dbReference>
<feature type="compositionally biased region" description="Polar residues" evidence="1">
    <location>
        <begin position="1"/>
        <end position="11"/>
    </location>
</feature>
<dbReference type="EMBL" id="UZAN01039377">
    <property type="protein sequence ID" value="VDP65155.1"/>
    <property type="molecule type" value="Genomic_DNA"/>
</dbReference>
<feature type="compositionally biased region" description="Acidic residues" evidence="1">
    <location>
        <begin position="192"/>
        <end position="207"/>
    </location>
</feature>
<feature type="compositionally biased region" description="Basic residues" evidence="1">
    <location>
        <begin position="107"/>
        <end position="121"/>
    </location>
</feature>
<reference evidence="2 3" key="2">
    <citation type="submission" date="2018-11" db="EMBL/GenBank/DDBJ databases">
        <authorList>
            <consortium name="Pathogen Informatics"/>
        </authorList>
    </citation>
    <scope>NUCLEOTIDE SEQUENCE [LARGE SCALE GENOMIC DNA]</scope>
    <source>
        <strain evidence="2 3">Egypt</strain>
    </source>
</reference>
<feature type="compositionally biased region" description="Polar residues" evidence="1">
    <location>
        <begin position="57"/>
        <end position="99"/>
    </location>
</feature>
<dbReference type="AlphaFoldDB" id="A0A183A4X8"/>
<dbReference type="OrthoDB" id="6272025at2759"/>
<feature type="compositionally biased region" description="Low complexity" evidence="1">
    <location>
        <begin position="276"/>
        <end position="294"/>
    </location>
</feature>
<protein>
    <submittedName>
        <fullName evidence="4">Flocculation protein FLO11-like</fullName>
    </submittedName>
</protein>
<evidence type="ECO:0000256" key="1">
    <source>
        <dbReference type="SAM" id="MobiDB-lite"/>
    </source>
</evidence>
<feature type="region of interest" description="Disordered" evidence="1">
    <location>
        <begin position="137"/>
        <end position="573"/>
    </location>
</feature>
<dbReference type="WBParaSite" id="ECPE_0000201301-mRNA-1">
    <property type="protein sequence ID" value="ECPE_0000201301-mRNA-1"/>
    <property type="gene ID" value="ECPE_0000201301"/>
</dbReference>
<evidence type="ECO:0000313" key="3">
    <source>
        <dbReference type="Proteomes" id="UP000272942"/>
    </source>
</evidence>
<proteinExistence type="predicted"/>
<feature type="compositionally biased region" description="Low complexity" evidence="1">
    <location>
        <begin position="519"/>
        <end position="539"/>
    </location>
</feature>
<feature type="region of interest" description="Disordered" evidence="1">
    <location>
        <begin position="1"/>
        <end position="125"/>
    </location>
</feature>
<keyword evidence="3" id="KW-1185">Reference proteome</keyword>
<feature type="compositionally biased region" description="Pro residues" evidence="1">
    <location>
        <begin position="540"/>
        <end position="555"/>
    </location>
</feature>
<feature type="compositionally biased region" description="Basic and acidic residues" evidence="1">
    <location>
        <begin position="404"/>
        <end position="419"/>
    </location>
</feature>
<evidence type="ECO:0000313" key="4">
    <source>
        <dbReference type="WBParaSite" id="ECPE_0000201301-mRNA-1"/>
    </source>
</evidence>
<feature type="compositionally biased region" description="Low complexity" evidence="1">
    <location>
        <begin position="327"/>
        <end position="350"/>
    </location>
</feature>
<sequence>MSSGSEQNGSDHSQKPKSVLSRPIGGVSIFGGNPGLLGDLKSRLKKTNPSEEERVDPQSSQNTPDIPSPSTQNSVIEESLVSPTGGNSKTSSTPNSESTDGLLPNLTRHRARKPQTRRPTFRHSTLVVPLETDLVNSSTKIGTDWDELNRFFGPLNSEGNRVSLSPKPRVVSVALPTVPGVSRPKPKKSESESETESQSETESDSSDSEPQMMAPNSTLAKSDKNTPESSEGDTGVPSQELSKLEAASPVAEPQDKVGVEPSSESSGIELEAPVNSSLDAISISSKSPSVGISESNKELTTKEVTGTEIYGSKLDSTTSPTVKTPLATETKSASSASAASVPSAKPSAPTFLSPESTKTRSSFAASISESTIKYEGSPEAITPEKTDEVLPLTTLRSRSVLSATEEKTTETKDPVDSSSKRPPLTPSETPKPECSPKIASSGKPLPSDLEPDIRPTGPPIRNFVGLYPTLPDFVTRSPATIKPNPISAASEGSGTPPTATLVTEPRPTDSATEAPLANSQSTTSSSSSSYSSSSSSESSPPTPEKPIPPPRPSKPPKPKNLLEKLKDLPTYPEPRLCDYVNASRVNSNSKVEILKVKEHLLEELETVYYDPLLQNDDK</sequence>
<name>A0A183A4X8_9TREM</name>
<organism evidence="4">
    <name type="scientific">Echinostoma caproni</name>
    <dbReference type="NCBI Taxonomy" id="27848"/>
    <lineage>
        <taxon>Eukaryota</taxon>
        <taxon>Metazoa</taxon>
        <taxon>Spiralia</taxon>
        <taxon>Lophotrochozoa</taxon>
        <taxon>Platyhelminthes</taxon>
        <taxon>Trematoda</taxon>
        <taxon>Digenea</taxon>
        <taxon>Plagiorchiida</taxon>
        <taxon>Echinostomata</taxon>
        <taxon>Echinostomatoidea</taxon>
        <taxon>Echinostomatidae</taxon>
        <taxon>Echinostoma</taxon>
    </lineage>
</organism>
<accession>A0A183A4X8</accession>